<evidence type="ECO:0000256" key="3">
    <source>
        <dbReference type="ARBA" id="ARBA00022749"/>
    </source>
</evidence>
<protein>
    <recommendedName>
        <fullName evidence="7">GMPS ATP-PPase domain-containing protein</fullName>
    </recommendedName>
</protein>
<gene>
    <name evidence="8" type="ORF">OUZ56_027039</name>
</gene>
<keyword evidence="4 6" id="KW-0658">Purine biosynthesis</keyword>
<evidence type="ECO:0000259" key="7">
    <source>
        <dbReference type="PROSITE" id="PS51553"/>
    </source>
</evidence>
<keyword evidence="1" id="KW-0436">Ligase</keyword>
<reference evidence="8 9" key="1">
    <citation type="journal article" date="2023" name="Nucleic Acids Res.">
        <title>The hologenome of Daphnia magna reveals possible DNA methylation and microbiome-mediated evolution of the host genome.</title>
        <authorList>
            <person name="Chaturvedi A."/>
            <person name="Li X."/>
            <person name="Dhandapani V."/>
            <person name="Marshall H."/>
            <person name="Kissane S."/>
            <person name="Cuenca-Cambronero M."/>
            <person name="Asole G."/>
            <person name="Calvet F."/>
            <person name="Ruiz-Romero M."/>
            <person name="Marangio P."/>
            <person name="Guigo R."/>
            <person name="Rago D."/>
            <person name="Mirbahai L."/>
            <person name="Eastwood N."/>
            <person name="Colbourne J.K."/>
            <person name="Zhou J."/>
            <person name="Mallon E."/>
            <person name="Orsini L."/>
        </authorList>
    </citation>
    <scope>NUCLEOTIDE SEQUENCE [LARGE SCALE GENOMIC DNA]</scope>
    <source>
        <strain evidence="8">LRV0_1</strain>
    </source>
</reference>
<organism evidence="8 9">
    <name type="scientific">Daphnia magna</name>
    <dbReference type="NCBI Taxonomy" id="35525"/>
    <lineage>
        <taxon>Eukaryota</taxon>
        <taxon>Metazoa</taxon>
        <taxon>Ecdysozoa</taxon>
        <taxon>Arthropoda</taxon>
        <taxon>Crustacea</taxon>
        <taxon>Branchiopoda</taxon>
        <taxon>Diplostraca</taxon>
        <taxon>Cladocera</taxon>
        <taxon>Anomopoda</taxon>
        <taxon>Daphniidae</taxon>
        <taxon>Daphnia</taxon>
    </lineage>
</organism>
<dbReference type="InterPro" id="IPR025777">
    <property type="entry name" value="GMPS_ATP_PPase_dom"/>
</dbReference>
<evidence type="ECO:0000313" key="9">
    <source>
        <dbReference type="Proteomes" id="UP001234178"/>
    </source>
</evidence>
<dbReference type="InterPro" id="IPR014729">
    <property type="entry name" value="Rossmann-like_a/b/a_fold"/>
</dbReference>
<feature type="binding site" evidence="6">
    <location>
        <begin position="79"/>
        <end position="85"/>
    </location>
    <ligand>
        <name>ATP</name>
        <dbReference type="ChEBI" id="CHEBI:30616"/>
    </ligand>
</feature>
<keyword evidence="9" id="KW-1185">Reference proteome</keyword>
<sequence length="260" mass="29591">MAANAAWRRRALVLGSGCMCDLMWRCMWLCMWEAPFVMTGHLMIRVNSGSAWVPQEGIAEHSHRAKNYALSDGDMIRNRNGFEEDIDGVLAKRRRMIQKLWERIIKELYSFRVTTRCECMTSISITVSCVKTNPSKSSLVYSNSGSIFGLTFYDASTNVHGRQTLSLCRTVNPEDKRRIIGDMFVKVIDRTANDLNVIWDNLLLGQVSLRPDLIGAASHMASSRADAIKTHHNDSEMVRQLRIYGRVVEPLKDFISIKMK</sequence>
<dbReference type="PANTHER" id="PTHR11922">
    <property type="entry name" value="GMP SYNTHASE-RELATED"/>
    <property type="match status" value="1"/>
</dbReference>
<dbReference type="Proteomes" id="UP001234178">
    <property type="component" value="Unassembled WGS sequence"/>
</dbReference>
<evidence type="ECO:0000256" key="5">
    <source>
        <dbReference type="ARBA" id="ARBA00022840"/>
    </source>
</evidence>
<dbReference type="PANTHER" id="PTHR11922:SF2">
    <property type="entry name" value="GMP SYNTHASE [GLUTAMINE-HYDROLYZING]"/>
    <property type="match status" value="1"/>
</dbReference>
<name>A0ABQ9ZPA9_9CRUS</name>
<keyword evidence="2 6" id="KW-0547">Nucleotide-binding</keyword>
<evidence type="ECO:0000256" key="4">
    <source>
        <dbReference type="ARBA" id="ARBA00022755"/>
    </source>
</evidence>
<keyword evidence="5 6" id="KW-0067">ATP-binding</keyword>
<proteinExistence type="predicted"/>
<evidence type="ECO:0000313" key="8">
    <source>
        <dbReference type="EMBL" id="KAK4014516.1"/>
    </source>
</evidence>
<accession>A0ABQ9ZPA9</accession>
<feature type="domain" description="GMPS ATP-PPase" evidence="7">
    <location>
        <begin position="52"/>
        <end position="260"/>
    </location>
</feature>
<dbReference type="Gene3D" id="3.40.50.620">
    <property type="entry name" value="HUPs"/>
    <property type="match status" value="1"/>
</dbReference>
<comment type="caution">
    <text evidence="8">The sequence shown here is derived from an EMBL/GenBank/DDBJ whole genome shotgun (WGS) entry which is preliminary data.</text>
</comment>
<dbReference type="PROSITE" id="PS51553">
    <property type="entry name" value="GMPS_ATP_PPASE"/>
    <property type="match status" value="1"/>
</dbReference>
<evidence type="ECO:0000256" key="6">
    <source>
        <dbReference type="PROSITE-ProRule" id="PRU00886"/>
    </source>
</evidence>
<keyword evidence="3 6" id="KW-0332">GMP biosynthesis</keyword>
<evidence type="ECO:0000256" key="2">
    <source>
        <dbReference type="ARBA" id="ARBA00022741"/>
    </source>
</evidence>
<dbReference type="EMBL" id="JAOYFB010000004">
    <property type="protein sequence ID" value="KAK4014516.1"/>
    <property type="molecule type" value="Genomic_DNA"/>
</dbReference>
<evidence type="ECO:0000256" key="1">
    <source>
        <dbReference type="ARBA" id="ARBA00022598"/>
    </source>
</evidence>